<feature type="non-terminal residue" evidence="2">
    <location>
        <position position="1"/>
    </location>
</feature>
<accession>A0AA38H170</accession>
<dbReference type="AlphaFoldDB" id="A0AA38H170"/>
<dbReference type="Proteomes" id="UP000824469">
    <property type="component" value="Unassembled WGS sequence"/>
</dbReference>
<dbReference type="PANTHER" id="PTHR43327:SF31">
    <property type="entry name" value="HYPERSENSITIVE-INDUCED RESPONSE PROTEIN 2"/>
    <property type="match status" value="1"/>
</dbReference>
<name>A0AA38H170_TAXCH</name>
<proteinExistence type="predicted"/>
<evidence type="ECO:0000313" key="2">
    <source>
        <dbReference type="EMBL" id="KAH9331615.1"/>
    </source>
</evidence>
<comment type="caution">
    <text evidence="2">The sequence shown here is derived from an EMBL/GenBank/DDBJ whole genome shotgun (WGS) entry which is preliminary data.</text>
</comment>
<dbReference type="InterPro" id="IPR050710">
    <property type="entry name" value="Band7/mec-2_domain"/>
</dbReference>
<dbReference type="InterPro" id="IPR036013">
    <property type="entry name" value="Band_7/SPFH_dom_sf"/>
</dbReference>
<reference evidence="2 3" key="1">
    <citation type="journal article" date="2021" name="Nat. Plants">
        <title>The Taxus genome provides insights into paclitaxel biosynthesis.</title>
        <authorList>
            <person name="Xiong X."/>
            <person name="Gou J."/>
            <person name="Liao Q."/>
            <person name="Li Y."/>
            <person name="Zhou Q."/>
            <person name="Bi G."/>
            <person name="Li C."/>
            <person name="Du R."/>
            <person name="Wang X."/>
            <person name="Sun T."/>
            <person name="Guo L."/>
            <person name="Liang H."/>
            <person name="Lu P."/>
            <person name="Wu Y."/>
            <person name="Zhang Z."/>
            <person name="Ro D.K."/>
            <person name="Shang Y."/>
            <person name="Huang S."/>
            <person name="Yan J."/>
        </authorList>
    </citation>
    <scope>NUCLEOTIDE SEQUENCE [LARGE SCALE GENOMIC DNA]</scope>
    <source>
        <strain evidence="2">Ta-2019</strain>
    </source>
</reference>
<keyword evidence="3" id="KW-1185">Reference proteome</keyword>
<dbReference type="Pfam" id="PF01145">
    <property type="entry name" value="Band_7"/>
    <property type="match status" value="1"/>
</dbReference>
<dbReference type="Gene3D" id="3.30.479.30">
    <property type="entry name" value="Band 7 domain"/>
    <property type="match status" value="1"/>
</dbReference>
<dbReference type="SUPFAM" id="SSF117892">
    <property type="entry name" value="Band 7/SPFH domain"/>
    <property type="match status" value="1"/>
</dbReference>
<organism evidence="2 3">
    <name type="scientific">Taxus chinensis</name>
    <name type="common">Chinese yew</name>
    <name type="synonym">Taxus wallichiana var. chinensis</name>
    <dbReference type="NCBI Taxonomy" id="29808"/>
    <lineage>
        <taxon>Eukaryota</taxon>
        <taxon>Viridiplantae</taxon>
        <taxon>Streptophyta</taxon>
        <taxon>Embryophyta</taxon>
        <taxon>Tracheophyta</taxon>
        <taxon>Spermatophyta</taxon>
        <taxon>Pinopsida</taxon>
        <taxon>Pinidae</taxon>
        <taxon>Conifers II</taxon>
        <taxon>Cupressales</taxon>
        <taxon>Taxaceae</taxon>
        <taxon>Taxus</taxon>
    </lineage>
</organism>
<dbReference type="OMA" id="RCETNTK"/>
<feature type="domain" description="Band 7" evidence="1">
    <location>
        <begin position="9"/>
        <end position="101"/>
    </location>
</feature>
<dbReference type="PANTHER" id="PTHR43327">
    <property type="entry name" value="STOMATIN-LIKE PROTEIN 2, MITOCHONDRIAL"/>
    <property type="match status" value="1"/>
</dbReference>
<protein>
    <recommendedName>
        <fullName evidence="1">Band 7 domain-containing protein</fullName>
    </recommendedName>
</protein>
<dbReference type="InterPro" id="IPR001107">
    <property type="entry name" value="Band_7"/>
</dbReference>
<sequence length="103" mass="11935">MGQAFCCIQVHQSKVAIKENFGRFDDVLSPGCHFLPWCFGRRVAGVLSLRVQKLDLRCETKTKDNVFVTIIASVQYRVFEKNARDAFYKLNNPREQIQAYVFD</sequence>
<gene>
    <name evidence="2" type="ORF">KI387_003723</name>
</gene>
<evidence type="ECO:0000259" key="1">
    <source>
        <dbReference type="Pfam" id="PF01145"/>
    </source>
</evidence>
<evidence type="ECO:0000313" key="3">
    <source>
        <dbReference type="Proteomes" id="UP000824469"/>
    </source>
</evidence>
<dbReference type="EMBL" id="JAHRHJ020000001">
    <property type="protein sequence ID" value="KAH9331615.1"/>
    <property type="molecule type" value="Genomic_DNA"/>
</dbReference>